<keyword evidence="4" id="KW-1003">Cell membrane</keyword>
<dbReference type="InterPro" id="IPR051045">
    <property type="entry name" value="TonB-dependent_transducer"/>
</dbReference>
<comment type="similarity">
    <text evidence="2">Belongs to the TonB family.</text>
</comment>
<feature type="chain" id="PRO_5009941903" evidence="11">
    <location>
        <begin position="19"/>
        <end position="286"/>
    </location>
</feature>
<feature type="compositionally biased region" description="Basic and acidic residues" evidence="10">
    <location>
        <begin position="140"/>
        <end position="157"/>
    </location>
</feature>
<reference evidence="13 14" key="1">
    <citation type="submission" date="2017-01" db="EMBL/GenBank/DDBJ databases">
        <authorList>
            <person name="Mah S.A."/>
            <person name="Swanson W.J."/>
            <person name="Moy G.W."/>
            <person name="Vacquier V.D."/>
        </authorList>
    </citation>
    <scope>NUCLEOTIDE SEQUENCE [LARGE SCALE GENOMIC DNA]</scope>
    <source>
        <strain evidence="13 14">DSM 29590</strain>
    </source>
</reference>
<dbReference type="GO" id="GO:0055085">
    <property type="term" value="P:transmembrane transport"/>
    <property type="evidence" value="ECO:0007669"/>
    <property type="project" value="InterPro"/>
</dbReference>
<evidence type="ECO:0000256" key="7">
    <source>
        <dbReference type="ARBA" id="ARBA00022927"/>
    </source>
</evidence>
<dbReference type="InterPro" id="IPR006260">
    <property type="entry name" value="TonB/TolA_C"/>
</dbReference>
<evidence type="ECO:0000256" key="1">
    <source>
        <dbReference type="ARBA" id="ARBA00004383"/>
    </source>
</evidence>
<dbReference type="STRING" id="573024.SAMN05216208_0517"/>
<keyword evidence="5" id="KW-0997">Cell inner membrane</keyword>
<feature type="region of interest" description="Disordered" evidence="10">
    <location>
        <begin position="71"/>
        <end position="205"/>
    </location>
</feature>
<keyword evidence="9" id="KW-0472">Membrane</keyword>
<keyword evidence="14" id="KW-1185">Reference proteome</keyword>
<evidence type="ECO:0000256" key="6">
    <source>
        <dbReference type="ARBA" id="ARBA00022692"/>
    </source>
</evidence>
<dbReference type="Gene3D" id="3.30.1150.10">
    <property type="match status" value="1"/>
</dbReference>
<dbReference type="OrthoDB" id="7930032at2"/>
<feature type="compositionally biased region" description="Low complexity" evidence="10">
    <location>
        <begin position="79"/>
        <end position="123"/>
    </location>
</feature>
<dbReference type="SUPFAM" id="SSF74653">
    <property type="entry name" value="TolA/TonB C-terminal domain"/>
    <property type="match status" value="1"/>
</dbReference>
<dbReference type="InterPro" id="IPR037682">
    <property type="entry name" value="TonB_C"/>
</dbReference>
<evidence type="ECO:0000256" key="2">
    <source>
        <dbReference type="ARBA" id="ARBA00006555"/>
    </source>
</evidence>
<proteinExistence type="inferred from homology"/>
<dbReference type="PROSITE" id="PS52015">
    <property type="entry name" value="TONB_CTD"/>
    <property type="match status" value="1"/>
</dbReference>
<feature type="signal peptide" evidence="11">
    <location>
        <begin position="1"/>
        <end position="18"/>
    </location>
</feature>
<evidence type="ECO:0000256" key="5">
    <source>
        <dbReference type="ARBA" id="ARBA00022519"/>
    </source>
</evidence>
<accession>A0A1N7G307</accession>
<evidence type="ECO:0000256" key="11">
    <source>
        <dbReference type="SAM" id="SignalP"/>
    </source>
</evidence>
<comment type="subcellular location">
    <subcellularLocation>
        <location evidence="1">Cell inner membrane</location>
        <topology evidence="1">Single-pass membrane protein</topology>
        <orientation evidence="1">Periplasmic side</orientation>
    </subcellularLocation>
</comment>
<dbReference type="GO" id="GO:0098797">
    <property type="term" value="C:plasma membrane protein complex"/>
    <property type="evidence" value="ECO:0007669"/>
    <property type="project" value="TreeGrafter"/>
</dbReference>
<gene>
    <name evidence="13" type="ORF">SAMN05421666_1619</name>
</gene>
<dbReference type="PANTHER" id="PTHR33446">
    <property type="entry name" value="PROTEIN TONB-RELATED"/>
    <property type="match status" value="1"/>
</dbReference>
<keyword evidence="11" id="KW-0732">Signal</keyword>
<dbReference type="Proteomes" id="UP000186019">
    <property type="component" value="Unassembled WGS sequence"/>
</dbReference>
<keyword evidence="8" id="KW-1133">Transmembrane helix</keyword>
<evidence type="ECO:0000256" key="4">
    <source>
        <dbReference type="ARBA" id="ARBA00022475"/>
    </source>
</evidence>
<dbReference type="NCBIfam" id="TIGR01352">
    <property type="entry name" value="tonB_Cterm"/>
    <property type="match status" value="1"/>
</dbReference>
<dbReference type="Pfam" id="PF03544">
    <property type="entry name" value="TonB_C"/>
    <property type="match status" value="1"/>
</dbReference>
<feature type="domain" description="TonB C-terminal" evidence="12">
    <location>
        <begin position="200"/>
        <end position="286"/>
    </location>
</feature>
<feature type="compositionally biased region" description="Polar residues" evidence="10">
    <location>
        <begin position="186"/>
        <end position="203"/>
    </location>
</feature>
<dbReference type="RefSeq" id="WP_076532511.1">
    <property type="nucleotide sequence ID" value="NZ_FOAC01000001.1"/>
</dbReference>
<dbReference type="PANTHER" id="PTHR33446:SF2">
    <property type="entry name" value="PROTEIN TONB"/>
    <property type="match status" value="1"/>
</dbReference>
<keyword evidence="3" id="KW-0813">Transport</keyword>
<evidence type="ECO:0000313" key="13">
    <source>
        <dbReference type="EMBL" id="SIS06993.1"/>
    </source>
</evidence>
<evidence type="ECO:0000256" key="10">
    <source>
        <dbReference type="SAM" id="MobiDB-lite"/>
    </source>
</evidence>
<dbReference type="GO" id="GO:0031992">
    <property type="term" value="F:energy transducer activity"/>
    <property type="evidence" value="ECO:0007669"/>
    <property type="project" value="TreeGrafter"/>
</dbReference>
<keyword evidence="7" id="KW-0653">Protein transport</keyword>
<protein>
    <submittedName>
        <fullName evidence="13">Outer membrane transport energization protein TonB</fullName>
    </submittedName>
</protein>
<dbReference type="EMBL" id="FTNV01000001">
    <property type="protein sequence ID" value="SIS06993.1"/>
    <property type="molecule type" value="Genomic_DNA"/>
</dbReference>
<name>A0A1N7G307_9RHOB</name>
<keyword evidence="6" id="KW-0812">Transmembrane</keyword>
<evidence type="ECO:0000259" key="12">
    <source>
        <dbReference type="PROSITE" id="PS52015"/>
    </source>
</evidence>
<evidence type="ECO:0000256" key="3">
    <source>
        <dbReference type="ARBA" id="ARBA00022448"/>
    </source>
</evidence>
<sequence length="286" mass="28779">MIATSTKAKLGAAVLALAAHGALSLGWEVEEPIQKAGGAGASAARIGTSFADMAAGTLSAQTAQEVLPAVEAETPAGVAPPAQSLPAPRPQAARPASPPGAAAPVTATAALAPPAPEAAQTAEDTPIAPQRSRRPAQRSDAFEARHAAKAQEAKPEPRTTTQPAPRGNADQNARAGSAQGRDDASAKQQGTGRAEAQSGTAAASNYPGAVMARISQVRKPRMRQSGAARVSFAIGASGALASVGIARSSGHAELDREALRLIQRAAPFPAPPAGAQRRFAIEVAFR</sequence>
<organism evidence="13 14">
    <name type="scientific">Roseovarius nanhaiticus</name>
    <dbReference type="NCBI Taxonomy" id="573024"/>
    <lineage>
        <taxon>Bacteria</taxon>
        <taxon>Pseudomonadati</taxon>
        <taxon>Pseudomonadota</taxon>
        <taxon>Alphaproteobacteria</taxon>
        <taxon>Rhodobacterales</taxon>
        <taxon>Roseobacteraceae</taxon>
        <taxon>Roseovarius</taxon>
    </lineage>
</organism>
<dbReference type="GO" id="GO:0015031">
    <property type="term" value="P:protein transport"/>
    <property type="evidence" value="ECO:0007669"/>
    <property type="project" value="UniProtKB-KW"/>
</dbReference>
<dbReference type="AlphaFoldDB" id="A0A1N7G307"/>
<evidence type="ECO:0000256" key="9">
    <source>
        <dbReference type="ARBA" id="ARBA00023136"/>
    </source>
</evidence>
<evidence type="ECO:0000313" key="14">
    <source>
        <dbReference type="Proteomes" id="UP000186019"/>
    </source>
</evidence>
<evidence type="ECO:0000256" key="8">
    <source>
        <dbReference type="ARBA" id="ARBA00022989"/>
    </source>
</evidence>